<name>A0A0S2KJF7_9BACT</name>
<dbReference type="RefSeq" id="WP_025065870.1">
    <property type="nucleotide sequence ID" value="NZ_CP013195.1"/>
</dbReference>
<dbReference type="Pfam" id="PF13480">
    <property type="entry name" value="Acetyltransf_6"/>
    <property type="match status" value="1"/>
</dbReference>
<keyword evidence="3" id="KW-1185">Reference proteome</keyword>
<dbReference type="KEGG" id="peo:AS203_04635"/>
<dbReference type="GO" id="GO:0016740">
    <property type="term" value="F:transferase activity"/>
    <property type="evidence" value="ECO:0007669"/>
    <property type="project" value="UniProtKB-KW"/>
</dbReference>
<proteinExistence type="predicted"/>
<organism evidence="2 3">
    <name type="scientific">Hoylesella enoeca</name>
    <dbReference type="NCBI Taxonomy" id="76123"/>
    <lineage>
        <taxon>Bacteria</taxon>
        <taxon>Pseudomonadati</taxon>
        <taxon>Bacteroidota</taxon>
        <taxon>Bacteroidia</taxon>
        <taxon>Bacteroidales</taxon>
        <taxon>Prevotellaceae</taxon>
        <taxon>Hoylesella</taxon>
    </lineage>
</organism>
<reference evidence="3" key="1">
    <citation type="submission" date="2015-11" db="EMBL/GenBank/DDBJ databases">
        <authorList>
            <person name="Holder M.E."/>
            <person name="Ajami N.J."/>
            <person name="Petrosino J.F."/>
        </authorList>
    </citation>
    <scope>NUCLEOTIDE SEQUENCE [LARGE SCALE GENOMIC DNA]</scope>
    <source>
        <strain evidence="3">F0113</strain>
    </source>
</reference>
<dbReference type="InterPro" id="IPR038740">
    <property type="entry name" value="BioF2-like_GNAT_dom"/>
</dbReference>
<dbReference type="InterPro" id="IPR016181">
    <property type="entry name" value="Acyl_CoA_acyltransferase"/>
</dbReference>
<dbReference type="eggNOG" id="COG3146">
    <property type="taxonomic scope" value="Bacteria"/>
</dbReference>
<dbReference type="Gene3D" id="3.40.630.30">
    <property type="match status" value="1"/>
</dbReference>
<evidence type="ECO:0000313" key="3">
    <source>
        <dbReference type="Proteomes" id="UP000056252"/>
    </source>
</evidence>
<gene>
    <name evidence="2" type="ORF">AS203_04635</name>
</gene>
<dbReference type="OrthoDB" id="9808687at2"/>
<evidence type="ECO:0000313" key="2">
    <source>
        <dbReference type="EMBL" id="ALO48455.1"/>
    </source>
</evidence>
<dbReference type="SUPFAM" id="SSF55729">
    <property type="entry name" value="Acyl-CoA N-acyltransferases (Nat)"/>
    <property type="match status" value="1"/>
</dbReference>
<keyword evidence="2" id="KW-0808">Transferase</keyword>
<feature type="domain" description="BioF2-like acetyltransferase" evidence="1">
    <location>
        <begin position="160"/>
        <end position="282"/>
    </location>
</feature>
<dbReference type="STRING" id="76123.AS203_04635"/>
<dbReference type="AlphaFoldDB" id="A0A0S2KJF7"/>
<dbReference type="EMBL" id="CP013195">
    <property type="protein sequence ID" value="ALO48455.1"/>
    <property type="molecule type" value="Genomic_DNA"/>
</dbReference>
<protein>
    <submittedName>
        <fullName evidence="2">GNAT family acetyltransferase</fullName>
    </submittedName>
</protein>
<sequence length="313" mass="36173">MFEVVRYTPEKADEWNTFTARSRNGTFLFDRRYMDYHSARYHDHSLMIYDRGRLVALFPANETVDGRLISHEGLTYGGLIVGRKTITDTVINAFSTLEKYLITARLQVVIYKAVPRIYHDIPSEEDLYVLTQICKARLIGRDLSSVVELRSRIRFTELRRRGTRKAQAAGISIAESDDIDTFWQILDNNLTRKYGVHPVHSASELHLLKHRFPSQIRLFMAREGQETVAGTVVYVCRDTIHAQYIAASARGKQTGALDLLFARLLDDDFREARYFDFGRSTETLGQMLNRGLIFQKEGFGARGICYDTYEWYL</sequence>
<accession>A0A0S2KJF7</accession>
<evidence type="ECO:0000259" key="1">
    <source>
        <dbReference type="Pfam" id="PF13480"/>
    </source>
</evidence>
<dbReference type="Proteomes" id="UP000056252">
    <property type="component" value="Chromosome"/>
</dbReference>